<protein>
    <submittedName>
        <fullName evidence="2">Uncharacterized protein</fullName>
    </submittedName>
</protein>
<feature type="region of interest" description="Disordered" evidence="1">
    <location>
        <begin position="84"/>
        <end position="106"/>
    </location>
</feature>
<evidence type="ECO:0000313" key="3">
    <source>
        <dbReference type="Proteomes" id="UP000031036"/>
    </source>
</evidence>
<feature type="non-terminal residue" evidence="2">
    <location>
        <position position="123"/>
    </location>
</feature>
<gene>
    <name evidence="2" type="ORF">Tcan_00926</name>
</gene>
<accession>A0A0B2UY72</accession>
<feature type="non-terminal residue" evidence="2">
    <location>
        <position position="1"/>
    </location>
</feature>
<dbReference type="Proteomes" id="UP000031036">
    <property type="component" value="Unassembled WGS sequence"/>
</dbReference>
<keyword evidence="3" id="KW-1185">Reference proteome</keyword>
<evidence type="ECO:0000256" key="1">
    <source>
        <dbReference type="SAM" id="MobiDB-lite"/>
    </source>
</evidence>
<name>A0A0B2UY72_TOXCA</name>
<reference evidence="2 3" key="1">
    <citation type="submission" date="2014-11" db="EMBL/GenBank/DDBJ databases">
        <title>Genetic blueprint of the zoonotic pathogen Toxocara canis.</title>
        <authorList>
            <person name="Zhu X.-Q."/>
            <person name="Korhonen P.K."/>
            <person name="Cai H."/>
            <person name="Young N.D."/>
            <person name="Nejsum P."/>
            <person name="von Samson-Himmelstjerna G."/>
            <person name="Boag P.R."/>
            <person name="Tan P."/>
            <person name="Li Q."/>
            <person name="Min J."/>
            <person name="Yang Y."/>
            <person name="Wang X."/>
            <person name="Fang X."/>
            <person name="Hall R.S."/>
            <person name="Hofmann A."/>
            <person name="Sternberg P.W."/>
            <person name="Jex A.R."/>
            <person name="Gasser R.B."/>
        </authorList>
    </citation>
    <scope>NUCLEOTIDE SEQUENCE [LARGE SCALE GENOMIC DNA]</scope>
    <source>
        <strain evidence="2">PN_DK_2014</strain>
    </source>
</reference>
<dbReference type="AlphaFoldDB" id="A0A0B2UY72"/>
<feature type="compositionally biased region" description="Polar residues" evidence="1">
    <location>
        <begin position="84"/>
        <end position="93"/>
    </location>
</feature>
<sequence length="123" mass="14443">ILTKLTIEVITEVWSLLKLPLLRKECTKVTTKIITKKNEINFTSRPNRPCIRIECRCADEHCYGQQRLTSVLLVNTVRLPKIPRSSQTGAYTNETKKKSQSYMPDDNLRDLENYEQQFHFTRL</sequence>
<comment type="caution">
    <text evidence="2">The sequence shown here is derived from an EMBL/GenBank/DDBJ whole genome shotgun (WGS) entry which is preliminary data.</text>
</comment>
<proteinExistence type="predicted"/>
<evidence type="ECO:0000313" key="2">
    <source>
        <dbReference type="EMBL" id="KHN76011.1"/>
    </source>
</evidence>
<dbReference type="EMBL" id="JPKZ01002585">
    <property type="protein sequence ID" value="KHN76011.1"/>
    <property type="molecule type" value="Genomic_DNA"/>
</dbReference>
<organism evidence="2 3">
    <name type="scientific">Toxocara canis</name>
    <name type="common">Canine roundworm</name>
    <dbReference type="NCBI Taxonomy" id="6265"/>
    <lineage>
        <taxon>Eukaryota</taxon>
        <taxon>Metazoa</taxon>
        <taxon>Ecdysozoa</taxon>
        <taxon>Nematoda</taxon>
        <taxon>Chromadorea</taxon>
        <taxon>Rhabditida</taxon>
        <taxon>Spirurina</taxon>
        <taxon>Ascaridomorpha</taxon>
        <taxon>Ascaridoidea</taxon>
        <taxon>Toxocaridae</taxon>
        <taxon>Toxocara</taxon>
    </lineage>
</organism>